<feature type="transmembrane region" description="Helical" evidence="8">
    <location>
        <begin position="528"/>
        <end position="550"/>
    </location>
</feature>
<feature type="transmembrane region" description="Helical" evidence="8">
    <location>
        <begin position="502"/>
        <end position="521"/>
    </location>
</feature>
<organism evidence="10 11">
    <name type="scientific">Jatrophihabitans telluris</name>
    <dbReference type="NCBI Taxonomy" id="2038343"/>
    <lineage>
        <taxon>Bacteria</taxon>
        <taxon>Bacillati</taxon>
        <taxon>Actinomycetota</taxon>
        <taxon>Actinomycetes</taxon>
        <taxon>Jatrophihabitantales</taxon>
        <taxon>Jatrophihabitantaceae</taxon>
        <taxon>Jatrophihabitans</taxon>
    </lineage>
</organism>
<feature type="transmembrane region" description="Helical" evidence="8">
    <location>
        <begin position="74"/>
        <end position="92"/>
    </location>
</feature>
<evidence type="ECO:0000256" key="6">
    <source>
        <dbReference type="ARBA" id="ARBA00043993"/>
    </source>
</evidence>
<keyword evidence="11" id="KW-1185">Reference proteome</keyword>
<comment type="similarity">
    <text evidence="6">Belongs to the YccS/YhfK family.</text>
</comment>
<gene>
    <name evidence="10" type="ORF">M6D93_05285</name>
</gene>
<evidence type="ECO:0000256" key="5">
    <source>
        <dbReference type="ARBA" id="ARBA00023136"/>
    </source>
</evidence>
<feature type="transmembrane region" description="Helical" evidence="8">
    <location>
        <begin position="475"/>
        <end position="496"/>
    </location>
</feature>
<evidence type="ECO:0000256" key="2">
    <source>
        <dbReference type="ARBA" id="ARBA00022475"/>
    </source>
</evidence>
<evidence type="ECO:0000256" key="8">
    <source>
        <dbReference type="SAM" id="Phobius"/>
    </source>
</evidence>
<name>A0ABY4R0K3_9ACTN</name>
<feature type="transmembrane region" description="Helical" evidence="8">
    <location>
        <begin position="556"/>
        <end position="572"/>
    </location>
</feature>
<reference evidence="10" key="1">
    <citation type="journal article" date="2018" name="Int. J. Syst. Evol. Microbiol.">
        <title>Jatrophihabitans telluris sp. nov., isolated from sediment soil of lava forest wetlands and the emended description of the genus Jatrophihabitans.</title>
        <authorList>
            <person name="Lee K.C."/>
            <person name="Suh M.K."/>
            <person name="Eom M.K."/>
            <person name="Kim K.K."/>
            <person name="Kim J.S."/>
            <person name="Kim D.S."/>
            <person name="Ko S.H."/>
            <person name="Shin Y.K."/>
            <person name="Lee J.S."/>
        </authorList>
    </citation>
    <scope>NUCLEOTIDE SEQUENCE</scope>
    <source>
        <strain evidence="10">N237</strain>
    </source>
</reference>
<dbReference type="EMBL" id="CP097332">
    <property type="protein sequence ID" value="UQX89418.1"/>
    <property type="molecule type" value="Genomic_DNA"/>
</dbReference>
<feature type="transmembrane region" description="Helical" evidence="8">
    <location>
        <begin position="41"/>
        <end position="62"/>
    </location>
</feature>
<dbReference type="Proteomes" id="UP001056336">
    <property type="component" value="Chromosome"/>
</dbReference>
<evidence type="ECO:0000256" key="3">
    <source>
        <dbReference type="ARBA" id="ARBA00022692"/>
    </source>
</evidence>
<evidence type="ECO:0000256" key="7">
    <source>
        <dbReference type="SAM" id="MobiDB-lite"/>
    </source>
</evidence>
<evidence type="ECO:0000259" key="9">
    <source>
        <dbReference type="Pfam" id="PF13515"/>
    </source>
</evidence>
<evidence type="ECO:0000313" key="11">
    <source>
        <dbReference type="Proteomes" id="UP001056336"/>
    </source>
</evidence>
<comment type="subcellular location">
    <subcellularLocation>
        <location evidence="1">Cell membrane</location>
        <topology evidence="1">Multi-pass membrane protein</topology>
    </subcellularLocation>
</comment>
<keyword evidence="5 8" id="KW-0472">Membrane</keyword>
<evidence type="ECO:0000256" key="1">
    <source>
        <dbReference type="ARBA" id="ARBA00004651"/>
    </source>
</evidence>
<evidence type="ECO:0000313" key="10">
    <source>
        <dbReference type="EMBL" id="UQX89418.1"/>
    </source>
</evidence>
<evidence type="ECO:0000256" key="4">
    <source>
        <dbReference type="ARBA" id="ARBA00022989"/>
    </source>
</evidence>
<protein>
    <submittedName>
        <fullName evidence="10">FUSC family protein</fullName>
    </submittedName>
</protein>
<reference evidence="10" key="2">
    <citation type="submission" date="2022-05" db="EMBL/GenBank/DDBJ databases">
        <authorList>
            <person name="Kim J.-S."/>
            <person name="Lee K."/>
            <person name="Suh M."/>
            <person name="Eom M."/>
            <person name="Kim J.-S."/>
            <person name="Kim D.-S."/>
            <person name="Ko S.-H."/>
            <person name="Shin Y."/>
            <person name="Lee J.-S."/>
        </authorList>
    </citation>
    <scope>NUCLEOTIDE SEQUENCE</scope>
    <source>
        <strain evidence="10">N237</strain>
    </source>
</reference>
<dbReference type="Pfam" id="PF13515">
    <property type="entry name" value="FUSC_2"/>
    <property type="match status" value="1"/>
</dbReference>
<dbReference type="InterPro" id="IPR049453">
    <property type="entry name" value="Memb_transporter_dom"/>
</dbReference>
<keyword evidence="2" id="KW-1003">Cell membrane</keyword>
<proteinExistence type="inferred from homology"/>
<keyword evidence="3 8" id="KW-0812">Transmembrane</keyword>
<feature type="region of interest" description="Disordered" evidence="7">
    <location>
        <begin position="332"/>
        <end position="353"/>
    </location>
</feature>
<feature type="domain" description="Integral membrane bound transporter" evidence="9">
    <location>
        <begin position="440"/>
        <end position="566"/>
    </location>
</feature>
<keyword evidence="4 8" id="KW-1133">Transmembrane helix</keyword>
<dbReference type="PANTHER" id="PTHR30509:SF9">
    <property type="entry name" value="MULTIDRUG RESISTANCE PROTEIN MDTO"/>
    <property type="match status" value="1"/>
</dbReference>
<dbReference type="RefSeq" id="WP_249773314.1">
    <property type="nucleotide sequence ID" value="NZ_CP097332.1"/>
</dbReference>
<accession>A0ABY4R0K3</accession>
<sequence>MRPMMSLLDWLSTHDPGYSALRRATRTAIVMPSLFALGTQVIGNGEVATFAAFGSFALLLLVDFSGPMRERLQAQVALSVAGAVLVCLATLASRSVWLAAASMTVVGFAVLFSGVVSSVLAGATTSLLLAFILPVSLPGAASAIPDRLAGWAMASAVSWLAIALLWPAPARDALRQPTIVACRALAQRLRADVAFALAGDQPDLEILAEDRRQNIAAASDAVAAVHRNFLATPYRPTGLSTGARSLVRLVDELNWLQSIVVQADSMPGPRPDSPTRRPACAVKLAAADVLDRGADLLGAIGASSTGPDALHQATKALEHAVTAVERSATTTLPVRRLPAATARTDPRGSGELESDELEFVSALDPSFRAQELSYAVGQIARNIDLTAAAERRGWLERLLGRQPAGIGGTLASAGERAGAHVERHSVWLHNSIRGAVGLGLAVFIANRTGVQHSFWVVLGTLSVLRSNALNTGQNVLRGLLGTVAGFVIGAVLLAVIGTSPTVLWVLLPIAILLAGVAPAAISFAAGQAAFTLTLVILFNIIQPAGWRIGLLRVEDIALGCAISLAVGLLFWPRGARAALRRALAEAYVDSAQYLVDAVEFGLQRCDPAAGPARTAGPSAEAVRAAAASRRLDDTFRGYLAERGAKPLPLSEVTSLVTGVAGLRLAADAVLDLWQRDEGEPDGDRAVARKQLRLAAEQVRDWYDRLAASLLGDGPPPDPQGHDKRADARLVEAVRHDLAAADGTASPTAVRMIWTAEHLDAARRLQHSIAGPARTAVAGSRFARMVP</sequence>
<dbReference type="PANTHER" id="PTHR30509">
    <property type="entry name" value="P-HYDROXYBENZOIC ACID EFFLUX PUMP SUBUNIT-RELATED"/>
    <property type="match status" value="1"/>
</dbReference>
<feature type="transmembrane region" description="Helical" evidence="8">
    <location>
        <begin position="150"/>
        <end position="168"/>
    </location>
</feature>